<dbReference type="AlphaFoldDB" id="E0SI36"/>
<dbReference type="EMBL" id="CP002038">
    <property type="protein sequence ID" value="ADN00245.1"/>
    <property type="molecule type" value="Genomic_DNA"/>
</dbReference>
<evidence type="ECO:0000313" key="1">
    <source>
        <dbReference type="EMBL" id="ADN00245.1"/>
    </source>
</evidence>
<proteinExistence type="predicted"/>
<dbReference type="KEGG" id="ddd:Dda3937_02138"/>
<dbReference type="Proteomes" id="UP000006859">
    <property type="component" value="Chromosome"/>
</dbReference>
<dbReference type="STRING" id="198628.Dda3937_02138"/>
<keyword evidence="2" id="KW-1185">Reference proteome</keyword>
<organism evidence="1 2">
    <name type="scientific">Dickeya dadantii (strain 3937)</name>
    <name type="common">Erwinia chrysanthemi (strain 3937)</name>
    <dbReference type="NCBI Taxonomy" id="198628"/>
    <lineage>
        <taxon>Bacteria</taxon>
        <taxon>Pseudomonadati</taxon>
        <taxon>Pseudomonadota</taxon>
        <taxon>Gammaproteobacteria</taxon>
        <taxon>Enterobacterales</taxon>
        <taxon>Pectobacteriaceae</taxon>
        <taxon>Dickeya</taxon>
    </lineage>
</organism>
<gene>
    <name evidence="1" type="ordered locus">Dda3937_02138</name>
</gene>
<protein>
    <submittedName>
        <fullName evidence="1">Uncharacterized protein</fullName>
    </submittedName>
</protein>
<dbReference type="HOGENOM" id="CLU_2751309_0_0_6"/>
<name>E0SI36_DICD3</name>
<accession>E0SI36</accession>
<reference evidence="1 2" key="1">
    <citation type="journal article" date="2011" name="J. Bacteriol.">
        <title>Genome sequence of the plant-pathogenic bacterium Dickeya dadantii 3937.</title>
        <authorList>
            <person name="Glasner J.D."/>
            <person name="Yang C.H."/>
            <person name="Reverchon S."/>
            <person name="Hugouvieux-Cotte-Pattat N."/>
            <person name="Condemine G."/>
            <person name="Bohin J.P."/>
            <person name="Van Gijsegem F."/>
            <person name="Yang S."/>
            <person name="Franza T."/>
            <person name="Expert D."/>
            <person name="Plunkett G. III"/>
            <person name="San Francisco M.J."/>
            <person name="Charkowski A.O."/>
            <person name="Py B."/>
            <person name="Bell K."/>
            <person name="Rauscher L."/>
            <person name="Rodriguez-Palenzuela P."/>
            <person name="Toussaint A."/>
            <person name="Holeva M.C."/>
            <person name="He S.Y."/>
            <person name="Douet V."/>
            <person name="Boccara M."/>
            <person name="Blanco C."/>
            <person name="Toth I."/>
            <person name="Anderson B.D."/>
            <person name="Biehl B.S."/>
            <person name="Mau B."/>
            <person name="Flynn S.M."/>
            <person name="Barras F."/>
            <person name="Lindeberg M."/>
            <person name="Birch P.R."/>
            <person name="Tsuyumu S."/>
            <person name="Shi X."/>
            <person name="Hibbing M."/>
            <person name="Yap M.N."/>
            <person name="Carpentier M."/>
            <person name="Dassa E."/>
            <person name="Umehara M."/>
            <person name="Kim J.F."/>
            <person name="Rusch M."/>
            <person name="Soni P."/>
            <person name="Mayhew G.F."/>
            <person name="Fouts D.E."/>
            <person name="Gill S.R."/>
            <person name="Blattner F.R."/>
            <person name="Keen N.T."/>
            <person name="Perna N.T."/>
        </authorList>
    </citation>
    <scope>NUCLEOTIDE SEQUENCE [LARGE SCALE GENOMIC DNA]</scope>
    <source>
        <strain evidence="1 2">3937</strain>
    </source>
</reference>
<sequence length="70" mass="7583">MVKGKCLGRNGCPEVEHDNPAPADVKPGVIIVMVRERYGNRNCCRLSGNCHPDGGNMGLFWHKFSIVGSG</sequence>
<evidence type="ECO:0000313" key="2">
    <source>
        <dbReference type="Proteomes" id="UP000006859"/>
    </source>
</evidence>